<dbReference type="GO" id="GO:0000160">
    <property type="term" value="P:phosphorelay signal transduction system"/>
    <property type="evidence" value="ECO:0007669"/>
    <property type="project" value="InterPro"/>
</dbReference>
<comment type="caution">
    <text evidence="1">Lacks conserved residue(s) required for the propagation of feature annotation.</text>
</comment>
<dbReference type="AlphaFoldDB" id="A0A426TXA0"/>
<proteinExistence type="predicted"/>
<dbReference type="SUPFAM" id="SSF52172">
    <property type="entry name" value="CheY-like"/>
    <property type="match status" value="1"/>
</dbReference>
<dbReference type="InterPro" id="IPR011006">
    <property type="entry name" value="CheY-like_superfamily"/>
</dbReference>
<organism evidence="3 4">
    <name type="scientific">Candidatus Viridilinea halotolerans</name>
    <dbReference type="NCBI Taxonomy" id="2491704"/>
    <lineage>
        <taxon>Bacteria</taxon>
        <taxon>Bacillati</taxon>
        <taxon>Chloroflexota</taxon>
        <taxon>Chloroflexia</taxon>
        <taxon>Chloroflexales</taxon>
        <taxon>Chloroflexineae</taxon>
        <taxon>Oscillochloridaceae</taxon>
        <taxon>Candidatus Viridilinea</taxon>
    </lineage>
</organism>
<dbReference type="PROSITE" id="PS50110">
    <property type="entry name" value="RESPONSE_REGULATORY"/>
    <property type="match status" value="1"/>
</dbReference>
<evidence type="ECO:0000313" key="4">
    <source>
        <dbReference type="Proteomes" id="UP000280307"/>
    </source>
</evidence>
<dbReference type="Gene3D" id="3.40.50.2300">
    <property type="match status" value="1"/>
</dbReference>
<comment type="caution">
    <text evidence="3">The sequence shown here is derived from an EMBL/GenBank/DDBJ whole genome shotgun (WGS) entry which is preliminary data.</text>
</comment>
<evidence type="ECO:0000256" key="1">
    <source>
        <dbReference type="PROSITE-ProRule" id="PRU00169"/>
    </source>
</evidence>
<dbReference type="Proteomes" id="UP000280307">
    <property type="component" value="Unassembled WGS sequence"/>
</dbReference>
<gene>
    <name evidence="3" type="ORF">EI684_13570</name>
</gene>
<feature type="domain" description="Response regulatory" evidence="2">
    <location>
        <begin position="5"/>
        <end position="121"/>
    </location>
</feature>
<dbReference type="EMBL" id="RSAS01000537">
    <property type="protein sequence ID" value="RRR70281.1"/>
    <property type="molecule type" value="Genomic_DNA"/>
</dbReference>
<evidence type="ECO:0000259" key="2">
    <source>
        <dbReference type="PROSITE" id="PS50110"/>
    </source>
</evidence>
<name>A0A426TXA0_9CHLR</name>
<evidence type="ECO:0000313" key="3">
    <source>
        <dbReference type="EMBL" id="RRR70281.1"/>
    </source>
</evidence>
<sequence>MRPIPVLFIDPSPPFRHLIVRLLERYFAADITFVAEVDHWPPAVLPTPPPQAVLLGLGGAGLTDPRLIRSIHTLLPAVPVVVLGHLEEPAYRQAALAAGAAGFVAKEAISSELIPLLRQLVTSI</sequence>
<protein>
    <submittedName>
        <fullName evidence="3">Response regulator</fullName>
    </submittedName>
</protein>
<dbReference type="InterPro" id="IPR001789">
    <property type="entry name" value="Sig_transdc_resp-reg_receiver"/>
</dbReference>
<accession>A0A426TXA0</accession>
<reference evidence="3 4" key="1">
    <citation type="submission" date="2018-12" db="EMBL/GenBank/DDBJ databases">
        <title>Genome Sequence of Candidatus Viridilinea halotolerans isolated from saline sulfide-rich spring.</title>
        <authorList>
            <person name="Grouzdev D.S."/>
            <person name="Burganskaya E.I."/>
            <person name="Krutkina M.S."/>
            <person name="Sukhacheva M.V."/>
            <person name="Gorlenko V.M."/>
        </authorList>
    </citation>
    <scope>NUCLEOTIDE SEQUENCE [LARGE SCALE GENOMIC DNA]</scope>
    <source>
        <strain evidence="3">Chok-6</strain>
    </source>
</reference>